<keyword evidence="3" id="KW-0479">Metal-binding</keyword>
<dbReference type="SFLD" id="SFLDG01082">
    <property type="entry name" value="B12-binding_domain_containing"/>
    <property type="match status" value="1"/>
</dbReference>
<evidence type="ECO:0000259" key="6">
    <source>
        <dbReference type="PROSITE" id="PS51918"/>
    </source>
</evidence>
<evidence type="ECO:0000256" key="2">
    <source>
        <dbReference type="ARBA" id="ARBA00022691"/>
    </source>
</evidence>
<dbReference type="AlphaFoldDB" id="A0A6P1Q324"/>
<proteinExistence type="predicted"/>
<keyword evidence="2" id="KW-0949">S-adenosyl-L-methionine</keyword>
<reference evidence="7 8" key="1">
    <citation type="submission" date="2018-03" db="EMBL/GenBank/DDBJ databases">
        <title>Pantoea intestinalis SRCM103226 isolated form the mealworm.</title>
        <authorList>
            <person name="Jeong D.-Y."/>
            <person name="Kim J.W."/>
        </authorList>
    </citation>
    <scope>NUCLEOTIDE SEQUENCE [LARGE SCALE GENOMIC DNA]</scope>
    <source>
        <strain evidence="7 8">SRCM103226</strain>
    </source>
</reference>
<comment type="cofactor">
    <cofactor evidence="1">
        <name>[4Fe-4S] cluster</name>
        <dbReference type="ChEBI" id="CHEBI:49883"/>
    </cofactor>
</comment>
<sequence>MSLRLTLLVHPVPEIKPIKDTRMNVPQPDLTPHFALSGPQPFRDRRATMPWRGSSPVIKEKHAETWQSLLAHPAPPRKRLLYLHIPFCATHCTFCGFYQNRYEADHCARYTDALLEEIALEADSPLHQSAPIHAVYFGGGTPSALSANDLSRILTRLRSALPLAPDCEITIEGRVLNFDDERIDACLDAGANRFSIGIQTFNSRIRKRMARTSDGPQAIRFMENLCRRDRASVVCDLLFGLPDQDAQSWAEDLAIAQQIGLDGVDLYALNLLPETPLGKAVSNGRVEVPAPIARRDLYLQGCEALDKAGWHCISNSHWGRTTRERNLYNLLIKRGADCLALGSGAGGSLNGYSWMVERNLEAWHQGIAAGHKPLMMMMRATEARVEWRHELQAGIETARVALDTLTPHAELLTPLLQQWHRAGLTRDDSTCLRLTNEGRFWASNLLQSLQQLISELNSHPA</sequence>
<organism evidence="7 8">
    <name type="scientific">Mixta intestinalis</name>
    <dbReference type="NCBI Taxonomy" id="1615494"/>
    <lineage>
        <taxon>Bacteria</taxon>
        <taxon>Pseudomonadati</taxon>
        <taxon>Pseudomonadota</taxon>
        <taxon>Gammaproteobacteria</taxon>
        <taxon>Enterobacterales</taxon>
        <taxon>Erwiniaceae</taxon>
        <taxon>Mixta</taxon>
    </lineage>
</organism>
<dbReference type="GO" id="GO:0051539">
    <property type="term" value="F:4 iron, 4 sulfur cluster binding"/>
    <property type="evidence" value="ECO:0007669"/>
    <property type="project" value="TreeGrafter"/>
</dbReference>
<gene>
    <name evidence="7" type="ORF">C7M51_02699</name>
</gene>
<protein>
    <submittedName>
        <fullName evidence="7">Oxygen-independent coproporphyrinogen-III oxidase-like protein</fullName>
    </submittedName>
</protein>
<accession>A0A6P1Q324</accession>
<dbReference type="SMART" id="SM00729">
    <property type="entry name" value="Elp3"/>
    <property type="match status" value="1"/>
</dbReference>
<dbReference type="GO" id="GO:0003824">
    <property type="term" value="F:catalytic activity"/>
    <property type="evidence" value="ECO:0007669"/>
    <property type="project" value="InterPro"/>
</dbReference>
<dbReference type="InterPro" id="IPR026332">
    <property type="entry name" value="HutW"/>
</dbReference>
<dbReference type="Gene3D" id="3.20.20.70">
    <property type="entry name" value="Aldolase class I"/>
    <property type="match status" value="1"/>
</dbReference>
<keyword evidence="4" id="KW-0408">Iron</keyword>
<dbReference type="KEGG" id="mint:C7M51_02699"/>
<dbReference type="Proteomes" id="UP000464053">
    <property type="component" value="Chromosome"/>
</dbReference>
<dbReference type="NCBIfam" id="TIGR04107">
    <property type="entry name" value="rSAM_HutW"/>
    <property type="match status" value="1"/>
</dbReference>
<dbReference type="InterPro" id="IPR058240">
    <property type="entry name" value="rSAM_sf"/>
</dbReference>
<evidence type="ECO:0000313" key="7">
    <source>
        <dbReference type="EMBL" id="QHM72388.1"/>
    </source>
</evidence>
<dbReference type="PANTHER" id="PTHR13932">
    <property type="entry name" value="COPROPORPHYRINIGEN III OXIDASE"/>
    <property type="match status" value="1"/>
</dbReference>
<evidence type="ECO:0000256" key="4">
    <source>
        <dbReference type="ARBA" id="ARBA00023004"/>
    </source>
</evidence>
<feature type="domain" description="Radical SAM core" evidence="6">
    <location>
        <begin position="73"/>
        <end position="308"/>
    </location>
</feature>
<dbReference type="InterPro" id="IPR007197">
    <property type="entry name" value="rSAM"/>
</dbReference>
<dbReference type="InterPro" id="IPR034505">
    <property type="entry name" value="Coproporphyrinogen-III_oxidase"/>
</dbReference>
<keyword evidence="5" id="KW-0411">Iron-sulfur</keyword>
<dbReference type="SUPFAM" id="SSF102114">
    <property type="entry name" value="Radical SAM enzymes"/>
    <property type="match status" value="1"/>
</dbReference>
<dbReference type="Pfam" id="PF04055">
    <property type="entry name" value="Radical_SAM"/>
    <property type="match status" value="1"/>
</dbReference>
<evidence type="ECO:0000313" key="8">
    <source>
        <dbReference type="Proteomes" id="UP000464053"/>
    </source>
</evidence>
<dbReference type="CDD" id="cd01335">
    <property type="entry name" value="Radical_SAM"/>
    <property type="match status" value="1"/>
</dbReference>
<dbReference type="PANTHER" id="PTHR13932:SF9">
    <property type="entry name" value="COPROPORPHYRINOGEN III OXIDASE"/>
    <property type="match status" value="1"/>
</dbReference>
<dbReference type="EMBL" id="CP028271">
    <property type="protein sequence ID" value="QHM72388.1"/>
    <property type="molecule type" value="Genomic_DNA"/>
</dbReference>
<dbReference type="SFLD" id="SFLDF00311">
    <property type="entry name" value="heme_degradation_proteins_(Hut"/>
    <property type="match status" value="1"/>
</dbReference>
<evidence type="ECO:0000256" key="3">
    <source>
        <dbReference type="ARBA" id="ARBA00022723"/>
    </source>
</evidence>
<name>A0A6P1Q324_9GAMM</name>
<evidence type="ECO:0000256" key="1">
    <source>
        <dbReference type="ARBA" id="ARBA00001966"/>
    </source>
</evidence>
<dbReference type="SFLD" id="SFLDG01065">
    <property type="entry name" value="anaerobic_coproporphyrinogen-I"/>
    <property type="match status" value="1"/>
</dbReference>
<dbReference type="InterPro" id="IPR013785">
    <property type="entry name" value="Aldolase_TIM"/>
</dbReference>
<dbReference type="GO" id="GO:0046872">
    <property type="term" value="F:metal ion binding"/>
    <property type="evidence" value="ECO:0007669"/>
    <property type="project" value="UniProtKB-KW"/>
</dbReference>
<dbReference type="PROSITE" id="PS51918">
    <property type="entry name" value="RADICAL_SAM"/>
    <property type="match status" value="1"/>
</dbReference>
<evidence type="ECO:0000256" key="5">
    <source>
        <dbReference type="ARBA" id="ARBA00023014"/>
    </source>
</evidence>
<dbReference type="GO" id="GO:0006779">
    <property type="term" value="P:porphyrin-containing compound biosynthetic process"/>
    <property type="evidence" value="ECO:0007669"/>
    <property type="project" value="TreeGrafter"/>
</dbReference>
<keyword evidence="8" id="KW-1185">Reference proteome</keyword>
<dbReference type="InterPro" id="IPR006638">
    <property type="entry name" value="Elp3/MiaA/NifB-like_rSAM"/>
</dbReference>
<dbReference type="SFLD" id="SFLDS00029">
    <property type="entry name" value="Radical_SAM"/>
    <property type="match status" value="1"/>
</dbReference>
<dbReference type="GO" id="GO:0005737">
    <property type="term" value="C:cytoplasm"/>
    <property type="evidence" value="ECO:0007669"/>
    <property type="project" value="TreeGrafter"/>
</dbReference>